<proteinExistence type="predicted"/>
<sequence length="209" mass="22854">MTGTRRLRFNGHIAGVGTQEGTRLVLGCWNRTPHGPFADVMVERADGHRLLLAPDAWVADFVTNTYTFDDVAVVDVHVHRSGTARGSRWFVTAGPLQWEFTVGTRHPLGHLLRAVPRWVGTTLNFARITDVVASRVMPGVRTVGSAGKGRTEWYTAHDLHRLTDSVATWDGQSLGAMTDVRPSPRFGFSSTPQFPAVTNVTTTVAVPVP</sequence>
<organism evidence="1 2">
    <name type="scientific">Kocuria subflava</name>
    <dbReference type="NCBI Taxonomy" id="1736139"/>
    <lineage>
        <taxon>Bacteria</taxon>
        <taxon>Bacillati</taxon>
        <taxon>Actinomycetota</taxon>
        <taxon>Actinomycetes</taxon>
        <taxon>Micrococcales</taxon>
        <taxon>Micrococcaceae</taxon>
        <taxon>Kocuria</taxon>
    </lineage>
</organism>
<dbReference type="AlphaFoldDB" id="A0A846TRR4"/>
<keyword evidence="2" id="KW-1185">Reference proteome</keyword>
<name>A0A846TRR4_9MICC</name>
<comment type="caution">
    <text evidence="1">The sequence shown here is derived from an EMBL/GenBank/DDBJ whole genome shotgun (WGS) entry which is preliminary data.</text>
</comment>
<accession>A0A846TRR4</accession>
<evidence type="ECO:0000313" key="2">
    <source>
        <dbReference type="Proteomes" id="UP000521379"/>
    </source>
</evidence>
<dbReference type="Proteomes" id="UP000521379">
    <property type="component" value="Unassembled WGS sequence"/>
</dbReference>
<reference evidence="1 2" key="1">
    <citation type="submission" date="2020-02" db="EMBL/GenBank/DDBJ databases">
        <authorList>
            <person name="Sun Q."/>
        </authorList>
    </citation>
    <scope>NUCLEOTIDE SEQUENCE [LARGE SCALE GENOMIC DNA]</scope>
    <source>
        <strain evidence="1 2">YIM 13062</strain>
    </source>
</reference>
<gene>
    <name evidence="1" type="ORF">GTW58_06760</name>
</gene>
<evidence type="ECO:0000313" key="1">
    <source>
        <dbReference type="EMBL" id="NKE09640.1"/>
    </source>
</evidence>
<dbReference type="EMBL" id="JAAVUN010000010">
    <property type="protein sequence ID" value="NKE09640.1"/>
    <property type="molecule type" value="Genomic_DNA"/>
</dbReference>
<dbReference type="RefSeq" id="WP_047692339.1">
    <property type="nucleotide sequence ID" value="NZ_JAAVUN010000010.1"/>
</dbReference>
<protein>
    <submittedName>
        <fullName evidence="1">Uncharacterized protein</fullName>
    </submittedName>
</protein>